<evidence type="ECO:0000256" key="2">
    <source>
        <dbReference type="ARBA" id="ARBA00022723"/>
    </source>
</evidence>
<evidence type="ECO:0000256" key="4">
    <source>
        <dbReference type="ARBA" id="ARBA00022833"/>
    </source>
</evidence>
<keyword evidence="7" id="KW-1185">Reference proteome</keyword>
<reference evidence="6" key="1">
    <citation type="submission" date="2020-04" db="EMBL/GenBank/DDBJ databases">
        <authorList>
            <person name="Alioto T."/>
            <person name="Alioto T."/>
            <person name="Gomez Garrido J."/>
        </authorList>
    </citation>
    <scope>NUCLEOTIDE SEQUENCE</scope>
    <source>
        <strain evidence="6">A484AB</strain>
    </source>
</reference>
<sequence>MAEGFDTNRFQSTIDTSFTCPICFGVLKDPMQCENNEHYFCSGCIKKHLEKTSHSCPVCREKLTAETLRKAPRLIADVISRLKISCDHAARGCDAVLELEALQAHVQDCDFMPVTCSNDGCDEVVNKRDVKHHERELCRFKTTTCDDCRERMPHNKYGAHGCVLRRDVDEVKEDLAEVKATQHEMKESIQRMTIAMENIEKSCRNVSNVVNSLGSYISSDIVVIAGLSSKPDEALSCVEQFNLFKQTWTPLAELKKARCAHAAVLFENQILVCGGSPGISPSDSDSIDSIEVLDLRGYTAEWKEFSVNLPIKVAGHKCVVYGNRLLIIGGSTNMNNDDACIDTIYDLLLVPPYSSKLLCHMKKKRAFHGVELFDDKVLIAGGHVAETEVEIFDITRNECVEMPPLPSPVWGMATVRRDDTMLLIGGMDDIGNVSNQIIEYNFKTGQSKVDLVMKTERVGCAAFNHGNTLIAIGGAKKNRSIQYRRNQKKERKKERNYFLDSRYQFDDGIRDIYIVNSSCLHHLFCCHFEQKLRPSMQNEMEERNPGHNRHKSSLSATDSHNV</sequence>
<dbReference type="GO" id="GO:0043122">
    <property type="term" value="P:regulation of canonical NF-kappaB signal transduction"/>
    <property type="evidence" value="ECO:0007669"/>
    <property type="project" value="TreeGrafter"/>
</dbReference>
<name>A0A7D9E8N1_PARCT</name>
<organism evidence="6 7">
    <name type="scientific">Paramuricea clavata</name>
    <name type="common">Red gorgonian</name>
    <name type="synonym">Violescent sea-whip</name>
    <dbReference type="NCBI Taxonomy" id="317549"/>
    <lineage>
        <taxon>Eukaryota</taxon>
        <taxon>Metazoa</taxon>
        <taxon>Cnidaria</taxon>
        <taxon>Anthozoa</taxon>
        <taxon>Octocorallia</taxon>
        <taxon>Malacalcyonacea</taxon>
        <taxon>Plexauridae</taxon>
        <taxon>Paramuricea</taxon>
    </lineage>
</organism>
<dbReference type="InterPro" id="IPR013083">
    <property type="entry name" value="Znf_RING/FYVE/PHD"/>
</dbReference>
<dbReference type="InterPro" id="IPR001841">
    <property type="entry name" value="Znf_RING"/>
</dbReference>
<dbReference type="GO" id="GO:0008270">
    <property type="term" value="F:zinc ion binding"/>
    <property type="evidence" value="ECO:0007669"/>
    <property type="project" value="UniProtKB-KW"/>
</dbReference>
<comment type="caution">
    <text evidence="6">The sequence shown here is derived from an EMBL/GenBank/DDBJ whole genome shotgun (WGS) entry which is preliminary data.</text>
</comment>
<dbReference type="SMART" id="SM00612">
    <property type="entry name" value="Kelch"/>
    <property type="match status" value="3"/>
</dbReference>
<evidence type="ECO:0000313" key="6">
    <source>
        <dbReference type="EMBL" id="CAB4004468.1"/>
    </source>
</evidence>
<dbReference type="EMBL" id="CACRXK020004917">
    <property type="protein sequence ID" value="CAB4004468.1"/>
    <property type="molecule type" value="Genomic_DNA"/>
</dbReference>
<accession>A0A7D9E8N1</accession>
<feature type="compositionally biased region" description="Polar residues" evidence="5">
    <location>
        <begin position="553"/>
        <end position="562"/>
    </location>
</feature>
<keyword evidence="1" id="KW-0880">Kelch repeat</keyword>
<dbReference type="SUPFAM" id="SSF117281">
    <property type="entry name" value="Kelch motif"/>
    <property type="match status" value="2"/>
</dbReference>
<dbReference type="AlphaFoldDB" id="A0A7D9E8N1"/>
<keyword evidence="6" id="KW-0436">Ligase</keyword>
<dbReference type="InterPro" id="IPR001293">
    <property type="entry name" value="Znf_TRAF"/>
</dbReference>
<evidence type="ECO:0000313" key="7">
    <source>
        <dbReference type="Proteomes" id="UP001152795"/>
    </source>
</evidence>
<dbReference type="PANTHER" id="PTHR10131">
    <property type="entry name" value="TNF RECEPTOR ASSOCIATED FACTOR"/>
    <property type="match status" value="1"/>
</dbReference>
<dbReference type="SUPFAM" id="SSF49599">
    <property type="entry name" value="TRAF domain-like"/>
    <property type="match status" value="1"/>
</dbReference>
<dbReference type="OrthoDB" id="1630758at2759"/>
<evidence type="ECO:0000256" key="3">
    <source>
        <dbReference type="ARBA" id="ARBA00022771"/>
    </source>
</evidence>
<dbReference type="PROSITE" id="PS50145">
    <property type="entry name" value="ZF_TRAF"/>
    <property type="match status" value="1"/>
</dbReference>
<dbReference type="GO" id="GO:0016874">
    <property type="term" value="F:ligase activity"/>
    <property type="evidence" value="ECO:0007669"/>
    <property type="project" value="UniProtKB-KW"/>
</dbReference>
<dbReference type="Pfam" id="PF13923">
    <property type="entry name" value="zf-C3HC4_2"/>
    <property type="match status" value="1"/>
</dbReference>
<dbReference type="InterPro" id="IPR015915">
    <property type="entry name" value="Kelch-typ_b-propeller"/>
</dbReference>
<dbReference type="InterPro" id="IPR006652">
    <property type="entry name" value="Kelch_1"/>
</dbReference>
<dbReference type="SUPFAM" id="SSF57850">
    <property type="entry name" value="RING/U-box"/>
    <property type="match status" value="1"/>
</dbReference>
<protein>
    <submittedName>
        <fullName evidence="6">E3 ubiquitin- ligase NRDP1</fullName>
    </submittedName>
</protein>
<dbReference type="PANTHER" id="PTHR10131:SF157">
    <property type="entry name" value="RECEPTOR-ASSOCIATED FACTOR, PUTATIVE-RELATED"/>
    <property type="match status" value="1"/>
</dbReference>
<evidence type="ECO:0000256" key="1">
    <source>
        <dbReference type="ARBA" id="ARBA00022441"/>
    </source>
</evidence>
<dbReference type="Gene3D" id="2.120.10.80">
    <property type="entry name" value="Kelch-type beta propeller"/>
    <property type="match status" value="2"/>
</dbReference>
<dbReference type="Gene3D" id="3.30.40.10">
    <property type="entry name" value="Zinc/RING finger domain, C3HC4 (zinc finger)"/>
    <property type="match status" value="2"/>
</dbReference>
<evidence type="ECO:0000256" key="5">
    <source>
        <dbReference type="SAM" id="MobiDB-lite"/>
    </source>
</evidence>
<keyword evidence="4" id="KW-0862">Zinc</keyword>
<dbReference type="PROSITE" id="PS50089">
    <property type="entry name" value="ZF_RING_2"/>
    <property type="match status" value="1"/>
</dbReference>
<feature type="region of interest" description="Disordered" evidence="5">
    <location>
        <begin position="538"/>
        <end position="562"/>
    </location>
</feature>
<proteinExistence type="predicted"/>
<dbReference type="Proteomes" id="UP001152795">
    <property type="component" value="Unassembled WGS sequence"/>
</dbReference>
<keyword evidence="3" id="KW-0863">Zinc-finger</keyword>
<gene>
    <name evidence="6" type="ORF">PACLA_8A055798</name>
</gene>
<keyword evidence="2" id="KW-0479">Metal-binding</keyword>